<keyword evidence="3" id="KW-1185">Reference proteome</keyword>
<gene>
    <name evidence="2" type="ORF">M409DRAFT_66143</name>
</gene>
<organism evidence="2 3">
    <name type="scientific">Zasmidium cellare ATCC 36951</name>
    <dbReference type="NCBI Taxonomy" id="1080233"/>
    <lineage>
        <taxon>Eukaryota</taxon>
        <taxon>Fungi</taxon>
        <taxon>Dikarya</taxon>
        <taxon>Ascomycota</taxon>
        <taxon>Pezizomycotina</taxon>
        <taxon>Dothideomycetes</taxon>
        <taxon>Dothideomycetidae</taxon>
        <taxon>Mycosphaerellales</taxon>
        <taxon>Mycosphaerellaceae</taxon>
        <taxon>Zasmidium</taxon>
    </lineage>
</organism>
<dbReference type="OrthoDB" id="3644557at2759"/>
<evidence type="ECO:0000256" key="1">
    <source>
        <dbReference type="SAM" id="MobiDB-lite"/>
    </source>
</evidence>
<feature type="region of interest" description="Disordered" evidence="1">
    <location>
        <begin position="31"/>
        <end position="97"/>
    </location>
</feature>
<name>A0A6A6CLH8_ZASCE</name>
<accession>A0A6A6CLH8</accession>
<feature type="region of interest" description="Disordered" evidence="1">
    <location>
        <begin position="112"/>
        <end position="141"/>
    </location>
</feature>
<dbReference type="Proteomes" id="UP000799537">
    <property type="component" value="Unassembled WGS sequence"/>
</dbReference>
<dbReference type="RefSeq" id="XP_033667947.1">
    <property type="nucleotide sequence ID" value="XM_033816809.1"/>
</dbReference>
<dbReference type="EMBL" id="ML993594">
    <property type="protein sequence ID" value="KAF2167058.1"/>
    <property type="molecule type" value="Genomic_DNA"/>
</dbReference>
<dbReference type="AlphaFoldDB" id="A0A6A6CLH8"/>
<reference evidence="2" key="1">
    <citation type="journal article" date="2020" name="Stud. Mycol.">
        <title>101 Dothideomycetes genomes: a test case for predicting lifestyles and emergence of pathogens.</title>
        <authorList>
            <person name="Haridas S."/>
            <person name="Albert R."/>
            <person name="Binder M."/>
            <person name="Bloem J."/>
            <person name="Labutti K."/>
            <person name="Salamov A."/>
            <person name="Andreopoulos B."/>
            <person name="Baker S."/>
            <person name="Barry K."/>
            <person name="Bills G."/>
            <person name="Bluhm B."/>
            <person name="Cannon C."/>
            <person name="Castanera R."/>
            <person name="Culley D."/>
            <person name="Daum C."/>
            <person name="Ezra D."/>
            <person name="Gonzalez J."/>
            <person name="Henrissat B."/>
            <person name="Kuo A."/>
            <person name="Liang C."/>
            <person name="Lipzen A."/>
            <person name="Lutzoni F."/>
            <person name="Magnuson J."/>
            <person name="Mondo S."/>
            <person name="Nolan M."/>
            <person name="Ohm R."/>
            <person name="Pangilinan J."/>
            <person name="Park H.-J."/>
            <person name="Ramirez L."/>
            <person name="Alfaro M."/>
            <person name="Sun H."/>
            <person name="Tritt A."/>
            <person name="Yoshinaga Y."/>
            <person name="Zwiers L.-H."/>
            <person name="Turgeon B."/>
            <person name="Goodwin S."/>
            <person name="Spatafora J."/>
            <person name="Crous P."/>
            <person name="Grigoriev I."/>
        </authorList>
    </citation>
    <scope>NUCLEOTIDE SEQUENCE</scope>
    <source>
        <strain evidence="2">ATCC 36951</strain>
    </source>
</reference>
<feature type="compositionally biased region" description="Gly residues" evidence="1">
    <location>
        <begin position="317"/>
        <end position="335"/>
    </location>
</feature>
<dbReference type="GeneID" id="54570081"/>
<feature type="region of interest" description="Disordered" evidence="1">
    <location>
        <begin position="313"/>
        <end position="335"/>
    </location>
</feature>
<proteinExistence type="predicted"/>
<feature type="compositionally biased region" description="Pro residues" evidence="1">
    <location>
        <begin position="80"/>
        <end position="92"/>
    </location>
</feature>
<protein>
    <submittedName>
        <fullName evidence="2">Uncharacterized protein</fullName>
    </submittedName>
</protein>
<feature type="compositionally biased region" description="Polar residues" evidence="1">
    <location>
        <begin position="123"/>
        <end position="139"/>
    </location>
</feature>
<evidence type="ECO:0000313" key="3">
    <source>
        <dbReference type="Proteomes" id="UP000799537"/>
    </source>
</evidence>
<sequence length="335" mass="36434">MAVSLSQLSREASKRQSMAYYPTTATYMPMPEHYHQTYPQPFPQHSYIPPPPPPQQSYPQQLSRPAYYYNQRPSLEEEQVPPPPPPRPPKTPIEPVVEQIPDLPPRQRAATIIEPDPLPPHSNPQALTQSQSEAFSASSPIPPVRIGKEEVWNPQTGFAVFVITREAAHIPNFMSSKPLVNVTRTNGVPMGSVRFHSLTSNSIDLTVNGRGTSISHSGLIHNRWGFQSTTRPNLDEKWYWKKDKITGGAKLEDSKKGGHTLAKMKGDLLTFESGRLSDASYDEVLLSAVAMAEAARRQKRKGDIADLASAIGDFASGDGGSGDGGGDGGGGSSGT</sequence>
<evidence type="ECO:0000313" key="2">
    <source>
        <dbReference type="EMBL" id="KAF2167058.1"/>
    </source>
</evidence>